<accession>A0A074RKQ4</accession>
<dbReference type="EMBL" id="AZST01002018">
    <property type="protein sequence ID" value="KEP45268.1"/>
    <property type="molecule type" value="Genomic_DNA"/>
</dbReference>
<organism evidence="2 3">
    <name type="scientific">Rhizoctonia solani 123E</name>
    <dbReference type="NCBI Taxonomy" id="1423351"/>
    <lineage>
        <taxon>Eukaryota</taxon>
        <taxon>Fungi</taxon>
        <taxon>Dikarya</taxon>
        <taxon>Basidiomycota</taxon>
        <taxon>Agaricomycotina</taxon>
        <taxon>Agaricomycetes</taxon>
        <taxon>Cantharellales</taxon>
        <taxon>Ceratobasidiaceae</taxon>
        <taxon>Rhizoctonia</taxon>
    </lineage>
</organism>
<dbReference type="HOGENOM" id="CLU_006824_0_0_1"/>
<dbReference type="Proteomes" id="UP000027456">
    <property type="component" value="Unassembled WGS sequence"/>
</dbReference>
<keyword evidence="3" id="KW-1185">Reference proteome</keyword>
<comment type="caution">
    <text evidence="2">The sequence shown here is derived from an EMBL/GenBank/DDBJ whole genome shotgun (WGS) entry which is preliminary data.</text>
</comment>
<name>A0A074RKQ4_9AGAM</name>
<proteinExistence type="predicted"/>
<feature type="region of interest" description="Disordered" evidence="1">
    <location>
        <begin position="678"/>
        <end position="743"/>
    </location>
</feature>
<evidence type="ECO:0000256" key="1">
    <source>
        <dbReference type="SAM" id="MobiDB-lite"/>
    </source>
</evidence>
<evidence type="ECO:0000313" key="2">
    <source>
        <dbReference type="EMBL" id="KEP45268.1"/>
    </source>
</evidence>
<dbReference type="OrthoDB" id="3236156at2759"/>
<gene>
    <name evidence="2" type="ORF">V565_294740</name>
</gene>
<dbReference type="AlphaFoldDB" id="A0A074RKQ4"/>
<protein>
    <submittedName>
        <fullName evidence="2">Uncharacterized protein</fullName>
    </submittedName>
</protein>
<feature type="compositionally biased region" description="Polar residues" evidence="1">
    <location>
        <begin position="680"/>
        <end position="705"/>
    </location>
</feature>
<feature type="compositionally biased region" description="Acidic residues" evidence="1">
    <location>
        <begin position="734"/>
        <end position="743"/>
    </location>
</feature>
<evidence type="ECO:0000313" key="3">
    <source>
        <dbReference type="Proteomes" id="UP000027456"/>
    </source>
</evidence>
<dbReference type="STRING" id="1423351.A0A074RKQ4"/>
<sequence>MDVIYHVITTFKLTLTDSVSARSVSRAVLEGLIQSQIQIAMELDGAEYLSICGDGTTIKNQTYEARLLHAPASTLEEVPHAPPMRILGVHQAPSHTSQSQLDGWKLAIANCCDLLCRSPLGQHTSIDEWKFAAKLAGIVTDHASDQKRLVELMLQWKTRSDRELRGEEALSQMTIEDRMRALSDHLEEAKKSVSDWESLSSEQHDQLTHNAWSALALSLGEEAFSQLSGDDKESATFFAWTGCCMHKELNAVKGGVASMQAEWSNLGLTPPIGLASKHDIAQRENTTCNSSQVTGGAIKLTTLAGLVFNHRDDKRGHQDTYRYWFEQNLGYMPTFPDTSNTRYGSHCDAAAELLAHRDGYLQFMSRVSTARGTGLLANIEMNVCDGLRDPATLTELAVLALYSEAVSKPYMCYVRGSGLNALDLGAYHEKVKEHCRAIQEDPYLIMGSSTGVLDGGKWERPDIIKAVNERSKDIPHLYKMLTAFFGGALKTWDRFTQEFSRESTINQASSKVRARVWNNPTNDASEGALGQARQMIRRMPAITENQRNGCVLWAKNKTQHFVDAHFSEADHAFVRSEARRIDASGHEKAIRTRQTQAFEQRANENEERRARYQARKSTKQRALAGVQLLINATREDLEKLTVKDLDHQIDKLRESSNLVPAKTTLRKKAEKVAAVHHALSQLTSPTTGSLHPSIQAKEMSQNQSKSDSEQDYGELPGVDERFEADGETMPVFEAGEDDADWQY</sequence>
<reference evidence="2 3" key="1">
    <citation type="submission" date="2013-12" db="EMBL/GenBank/DDBJ databases">
        <authorList>
            <person name="Cubeta M."/>
            <person name="Pakala S."/>
            <person name="Fedorova N."/>
            <person name="Thomas E."/>
            <person name="Dean R."/>
            <person name="Jabaji S."/>
            <person name="Neate S."/>
            <person name="Toda T."/>
            <person name="Tavantzis S."/>
            <person name="Vilgalys R."/>
            <person name="Bharathan N."/>
            <person name="Pakala S."/>
            <person name="Losada L.S."/>
            <person name="Zafar N."/>
            <person name="Nierman W."/>
        </authorList>
    </citation>
    <scope>NUCLEOTIDE SEQUENCE [LARGE SCALE GENOMIC DNA]</scope>
    <source>
        <strain evidence="2 3">123E</strain>
    </source>
</reference>